<keyword evidence="2" id="KW-1185">Reference proteome</keyword>
<dbReference type="Proteomes" id="UP000572007">
    <property type="component" value="Unassembled WGS sequence"/>
</dbReference>
<dbReference type="SUPFAM" id="SSF111069">
    <property type="entry name" value="Hypothetical protein yfbM"/>
    <property type="match status" value="1"/>
</dbReference>
<name>A0A846W8S8_9NOCA</name>
<gene>
    <name evidence="1" type="ORF">HGA10_17600</name>
</gene>
<evidence type="ECO:0000313" key="2">
    <source>
        <dbReference type="Proteomes" id="UP000572007"/>
    </source>
</evidence>
<accession>A0A846W8S8</accession>
<organism evidence="1 2">
    <name type="scientific">Nocardia coubleae</name>
    <dbReference type="NCBI Taxonomy" id="356147"/>
    <lineage>
        <taxon>Bacteria</taxon>
        <taxon>Bacillati</taxon>
        <taxon>Actinomycetota</taxon>
        <taxon>Actinomycetes</taxon>
        <taxon>Mycobacteriales</taxon>
        <taxon>Nocardiaceae</taxon>
        <taxon>Nocardia</taxon>
    </lineage>
</organism>
<dbReference type="InterPro" id="IPR035944">
    <property type="entry name" value="YfbM-like_sf"/>
</dbReference>
<dbReference type="InterPro" id="IPR015068">
    <property type="entry name" value="DUF1877"/>
</dbReference>
<reference evidence="1 2" key="1">
    <citation type="submission" date="2020-04" db="EMBL/GenBank/DDBJ databases">
        <title>MicrobeNet Type strains.</title>
        <authorList>
            <person name="Nicholson A.C."/>
        </authorList>
    </citation>
    <scope>NUCLEOTIDE SEQUENCE [LARGE SCALE GENOMIC DNA]</scope>
    <source>
        <strain evidence="1 2">DSM 44960</strain>
    </source>
</reference>
<sequence>MGPVLAFHRISDADAARITADAEAALDLIDHLDRPGEPTGDIDKAWDGLRYLLEAANIDLDLFGDLDPWAGDGATKIWTAAEITTAAHTLTATPYSALDRHFDPAAMDADDVYPEIWDTDFCREFLRENYEALRTFFIFAAEQNSQAVALFQ</sequence>
<dbReference type="Gene3D" id="3.40.1760.10">
    <property type="entry name" value="YfbM-like super family"/>
    <property type="match status" value="1"/>
</dbReference>
<evidence type="ECO:0000313" key="1">
    <source>
        <dbReference type="EMBL" id="NKX89116.1"/>
    </source>
</evidence>
<proteinExistence type="predicted"/>
<dbReference type="RefSeq" id="WP_067640569.1">
    <property type="nucleotide sequence ID" value="NZ_JAAXOM010000004.1"/>
</dbReference>
<protein>
    <submittedName>
        <fullName evidence="1">DUF1877 family protein</fullName>
    </submittedName>
</protein>
<comment type="caution">
    <text evidence="1">The sequence shown here is derived from an EMBL/GenBank/DDBJ whole genome shotgun (WGS) entry which is preliminary data.</text>
</comment>
<dbReference type="Pfam" id="PF08974">
    <property type="entry name" value="DUF1877"/>
    <property type="match status" value="1"/>
</dbReference>
<dbReference type="EMBL" id="JAAXOM010000004">
    <property type="protein sequence ID" value="NKX89116.1"/>
    <property type="molecule type" value="Genomic_DNA"/>
</dbReference>
<dbReference type="AlphaFoldDB" id="A0A846W8S8"/>